<accession>A0A9D4Z761</accession>
<reference evidence="2" key="1">
    <citation type="submission" date="2021-01" db="EMBL/GenBank/DDBJ databases">
        <title>Adiantum capillus-veneris genome.</title>
        <authorList>
            <person name="Fang Y."/>
            <person name="Liao Q."/>
        </authorList>
    </citation>
    <scope>NUCLEOTIDE SEQUENCE</scope>
    <source>
        <strain evidence="2">H3</strain>
        <tissue evidence="2">Leaf</tissue>
    </source>
</reference>
<comment type="caution">
    <text evidence="2">The sequence shown here is derived from an EMBL/GenBank/DDBJ whole genome shotgun (WGS) entry which is preliminary data.</text>
</comment>
<proteinExistence type="predicted"/>
<evidence type="ECO:0000313" key="2">
    <source>
        <dbReference type="EMBL" id="KAI5064853.1"/>
    </source>
</evidence>
<gene>
    <name evidence="2" type="ORF">GOP47_0019548</name>
</gene>
<dbReference type="AlphaFoldDB" id="A0A9D4Z761"/>
<keyword evidence="3" id="KW-1185">Reference proteome</keyword>
<evidence type="ECO:0000256" key="1">
    <source>
        <dbReference type="SAM" id="MobiDB-lite"/>
    </source>
</evidence>
<organism evidence="2 3">
    <name type="scientific">Adiantum capillus-veneris</name>
    <name type="common">Maidenhair fern</name>
    <dbReference type="NCBI Taxonomy" id="13818"/>
    <lineage>
        <taxon>Eukaryota</taxon>
        <taxon>Viridiplantae</taxon>
        <taxon>Streptophyta</taxon>
        <taxon>Embryophyta</taxon>
        <taxon>Tracheophyta</taxon>
        <taxon>Polypodiopsida</taxon>
        <taxon>Polypodiidae</taxon>
        <taxon>Polypodiales</taxon>
        <taxon>Pteridineae</taxon>
        <taxon>Pteridaceae</taxon>
        <taxon>Vittarioideae</taxon>
        <taxon>Adiantum</taxon>
    </lineage>
</organism>
<dbReference type="EMBL" id="JABFUD020000019">
    <property type="protein sequence ID" value="KAI5064853.1"/>
    <property type="molecule type" value="Genomic_DNA"/>
</dbReference>
<protein>
    <submittedName>
        <fullName evidence="2">Uncharacterized protein</fullName>
    </submittedName>
</protein>
<feature type="compositionally biased region" description="Basic and acidic residues" evidence="1">
    <location>
        <begin position="138"/>
        <end position="148"/>
    </location>
</feature>
<evidence type="ECO:0000313" key="3">
    <source>
        <dbReference type="Proteomes" id="UP000886520"/>
    </source>
</evidence>
<name>A0A9D4Z761_ADICA</name>
<sequence length="161" mass="17407">MQMGMRWGVVPLGEGALAEKLSICMPGVLTALIFLEPTLPGSHSPLGEECCCSAGVMWPCDFGRSLLHGLQLGHGERATLVEFGGYCILGGKVGWRDWAAHVEDARLTSGTLFLVLLDDGCGALPHHESLMVVLAEQRTERRDDDDTTHNGGKTTNSKDFR</sequence>
<dbReference type="Proteomes" id="UP000886520">
    <property type="component" value="Chromosome 19"/>
</dbReference>
<feature type="region of interest" description="Disordered" evidence="1">
    <location>
        <begin position="138"/>
        <end position="161"/>
    </location>
</feature>